<proteinExistence type="predicted"/>
<evidence type="ECO:0000313" key="1">
    <source>
        <dbReference type="EMBL" id="SVE48653.1"/>
    </source>
</evidence>
<gene>
    <name evidence="1" type="ORF">METZ01_LOCUS501507</name>
</gene>
<accession>A0A383DWM5</accession>
<organism evidence="1">
    <name type="scientific">marine metagenome</name>
    <dbReference type="NCBI Taxonomy" id="408172"/>
    <lineage>
        <taxon>unclassified sequences</taxon>
        <taxon>metagenomes</taxon>
        <taxon>ecological metagenomes</taxon>
    </lineage>
</organism>
<name>A0A383DWM5_9ZZZZ</name>
<protein>
    <submittedName>
        <fullName evidence="1">Uncharacterized protein</fullName>
    </submittedName>
</protein>
<feature type="non-terminal residue" evidence="1">
    <location>
        <position position="1"/>
    </location>
</feature>
<sequence>IRLHVNGTPLVAQAIDEHRDWIMNETLTAVWSEASFSTGFSLERDLDDHQWQIALEKTGPQ</sequence>
<dbReference type="AlphaFoldDB" id="A0A383DWM5"/>
<reference evidence="1" key="1">
    <citation type="submission" date="2018-05" db="EMBL/GenBank/DDBJ databases">
        <authorList>
            <person name="Lanie J.A."/>
            <person name="Ng W.-L."/>
            <person name="Kazmierczak K.M."/>
            <person name="Andrzejewski T.M."/>
            <person name="Davidsen T.M."/>
            <person name="Wayne K.J."/>
            <person name="Tettelin H."/>
            <person name="Glass J.I."/>
            <person name="Rusch D."/>
            <person name="Podicherti R."/>
            <person name="Tsui H.-C.T."/>
            <person name="Winkler M.E."/>
        </authorList>
    </citation>
    <scope>NUCLEOTIDE SEQUENCE</scope>
</reference>
<dbReference type="EMBL" id="UINC01220648">
    <property type="protein sequence ID" value="SVE48653.1"/>
    <property type="molecule type" value="Genomic_DNA"/>
</dbReference>